<dbReference type="GO" id="GO:0009225">
    <property type="term" value="P:nucleotide-sugar metabolic process"/>
    <property type="evidence" value="ECO:0007669"/>
    <property type="project" value="InterPro"/>
</dbReference>
<dbReference type="EMBL" id="JAGVWE010000006">
    <property type="protein sequence ID" value="MBS3063562.1"/>
    <property type="molecule type" value="Genomic_DNA"/>
</dbReference>
<dbReference type="CDD" id="cd05246">
    <property type="entry name" value="dTDP_GD_SDR_e"/>
    <property type="match status" value="1"/>
</dbReference>
<dbReference type="AlphaFoldDB" id="A0A8T4LC79"/>
<reference evidence="5" key="2">
    <citation type="submission" date="2021-05" db="EMBL/GenBank/DDBJ databases">
        <title>Protein family content uncovers lineage relationships and bacterial pathway maintenance mechanisms in DPANN archaea.</title>
        <authorList>
            <person name="Castelle C.J."/>
            <person name="Meheust R."/>
            <person name="Jaffe A.L."/>
            <person name="Seitz K."/>
            <person name="Gong X."/>
            <person name="Baker B.J."/>
            <person name="Banfield J.F."/>
        </authorList>
    </citation>
    <scope>NUCLEOTIDE SEQUENCE</scope>
    <source>
        <strain evidence="5">RIFCSPLOWO2_01_FULL_58_19</strain>
    </source>
</reference>
<feature type="domain" description="NAD(P)-binding" evidence="4">
    <location>
        <begin position="5"/>
        <end position="301"/>
    </location>
</feature>
<dbReference type="FunFam" id="3.40.50.720:FF:000304">
    <property type="entry name" value="UDP-glucose 4,6-dehydratase"/>
    <property type="match status" value="1"/>
</dbReference>
<dbReference type="EC" id="4.2.1.46" evidence="5"/>
<dbReference type="InterPro" id="IPR005888">
    <property type="entry name" value="dTDP_Gluc_deHydtase"/>
</dbReference>
<dbReference type="GO" id="GO:0008460">
    <property type="term" value="F:dTDP-glucose 4,6-dehydratase activity"/>
    <property type="evidence" value="ECO:0007669"/>
    <property type="project" value="UniProtKB-EC"/>
</dbReference>
<evidence type="ECO:0000256" key="3">
    <source>
        <dbReference type="ARBA" id="ARBA00023239"/>
    </source>
</evidence>
<dbReference type="InterPro" id="IPR016040">
    <property type="entry name" value="NAD(P)-bd_dom"/>
</dbReference>
<comment type="caution">
    <text evidence="5">The sequence shown here is derived from an EMBL/GenBank/DDBJ whole genome shotgun (WGS) entry which is preliminary data.</text>
</comment>
<dbReference type="Proteomes" id="UP000678237">
    <property type="component" value="Unassembled WGS sequence"/>
</dbReference>
<keyword evidence="2" id="KW-0520">NAD</keyword>
<evidence type="ECO:0000256" key="1">
    <source>
        <dbReference type="ARBA" id="ARBA00001911"/>
    </source>
</evidence>
<comment type="cofactor">
    <cofactor evidence="1">
        <name>NAD(+)</name>
        <dbReference type="ChEBI" id="CHEBI:57540"/>
    </cofactor>
</comment>
<proteinExistence type="predicted"/>
<evidence type="ECO:0000313" key="5">
    <source>
        <dbReference type="EMBL" id="MBS3063562.1"/>
    </source>
</evidence>
<reference evidence="5" key="1">
    <citation type="submission" date="2021-03" db="EMBL/GenBank/DDBJ databases">
        <authorList>
            <person name="Jaffe A."/>
        </authorList>
    </citation>
    <scope>NUCLEOTIDE SEQUENCE</scope>
    <source>
        <strain evidence="5">RIFCSPLOWO2_01_FULL_58_19</strain>
    </source>
</reference>
<accession>A0A8T4LC79</accession>
<gene>
    <name evidence="5" type="primary">rfbB</name>
    <name evidence="5" type="ORF">J4203_06905</name>
</gene>
<dbReference type="PANTHER" id="PTHR43000">
    <property type="entry name" value="DTDP-D-GLUCOSE 4,6-DEHYDRATASE-RELATED"/>
    <property type="match status" value="1"/>
</dbReference>
<dbReference type="Gene3D" id="3.40.50.720">
    <property type="entry name" value="NAD(P)-binding Rossmann-like Domain"/>
    <property type="match status" value="1"/>
</dbReference>
<name>A0A8T4LC79_9ARCH</name>
<sequence>MRQILVTGGAGFIGSNFIRYLMQAQPGIRVVNLDKLTYAGNKDNLRDLERNPRYRFIKGDICLRYAVKQAIKGCDAVINFAAESHVDRSIHDPMPFVRTDIQGTLNLLEEARTHKVERFIQISTDEVYGSVEKGSSRETDALKPRNPYSASKAGADLLALSYFTTYGLPVLVTRSSNNFGPYQFPEKIVPLFLTNLLRGRKVPLYGDGKNVRDWLYVLDNCTAIERVLLDGKPGEVYNVGGGNEVKNIDLARRLLKGLGLDEERIEWVKDRPGHDRRYSLDSSKIKKLGWKPAHKFGDALKATMDWYKAHNAWWEPLVHKGRNA</sequence>
<dbReference type="NCBIfam" id="TIGR01181">
    <property type="entry name" value="dTDP_gluc_dehyt"/>
    <property type="match status" value="1"/>
</dbReference>
<evidence type="ECO:0000313" key="6">
    <source>
        <dbReference type="Proteomes" id="UP000678237"/>
    </source>
</evidence>
<evidence type="ECO:0000259" key="4">
    <source>
        <dbReference type="Pfam" id="PF16363"/>
    </source>
</evidence>
<evidence type="ECO:0000256" key="2">
    <source>
        <dbReference type="ARBA" id="ARBA00023027"/>
    </source>
</evidence>
<keyword evidence="3 5" id="KW-0456">Lyase</keyword>
<organism evidence="5 6">
    <name type="scientific">Candidatus Iainarchaeum sp</name>
    <dbReference type="NCBI Taxonomy" id="3101447"/>
    <lineage>
        <taxon>Archaea</taxon>
        <taxon>Candidatus Iainarchaeota</taxon>
        <taxon>Candidatus Iainarchaeia</taxon>
        <taxon>Candidatus Iainarchaeales</taxon>
        <taxon>Candidatus Iainarchaeaceae</taxon>
        <taxon>Candidatus Iainarchaeum</taxon>
    </lineage>
</organism>
<dbReference type="Pfam" id="PF16363">
    <property type="entry name" value="GDP_Man_Dehyd"/>
    <property type="match status" value="1"/>
</dbReference>
<dbReference type="SUPFAM" id="SSF51735">
    <property type="entry name" value="NAD(P)-binding Rossmann-fold domains"/>
    <property type="match status" value="1"/>
</dbReference>
<dbReference type="Gene3D" id="3.90.25.10">
    <property type="entry name" value="UDP-galactose 4-epimerase, domain 1"/>
    <property type="match status" value="1"/>
</dbReference>
<dbReference type="InterPro" id="IPR036291">
    <property type="entry name" value="NAD(P)-bd_dom_sf"/>
</dbReference>
<protein>
    <submittedName>
        <fullName evidence="5">dTDP-glucose 4,6-dehydratase</fullName>
        <ecNumber evidence="5">4.2.1.46</ecNumber>
    </submittedName>
</protein>